<dbReference type="Gene3D" id="3.40.720.10">
    <property type="entry name" value="Alkaline Phosphatase, subunit A"/>
    <property type="match status" value="1"/>
</dbReference>
<dbReference type="PANTHER" id="PTHR10151:SF120">
    <property type="entry name" value="BIS(5'-ADENOSYL)-TRIPHOSPHATASE"/>
    <property type="match status" value="1"/>
</dbReference>
<accession>A0ABP8FN43</accession>
<dbReference type="PANTHER" id="PTHR10151">
    <property type="entry name" value="ECTONUCLEOTIDE PYROPHOSPHATASE/PHOSPHODIESTERASE"/>
    <property type="match status" value="1"/>
</dbReference>
<dbReference type="EMBL" id="BAABFN010000002">
    <property type="protein sequence ID" value="GAA4307367.1"/>
    <property type="molecule type" value="Genomic_DNA"/>
</dbReference>
<gene>
    <name evidence="2" type="ORF">GCM10023143_13860</name>
</gene>
<organism evidence="2 3">
    <name type="scientific">Compostibacter hankyongensis</name>
    <dbReference type="NCBI Taxonomy" id="1007089"/>
    <lineage>
        <taxon>Bacteria</taxon>
        <taxon>Pseudomonadati</taxon>
        <taxon>Bacteroidota</taxon>
        <taxon>Chitinophagia</taxon>
        <taxon>Chitinophagales</taxon>
        <taxon>Chitinophagaceae</taxon>
        <taxon>Compostibacter</taxon>
    </lineage>
</organism>
<dbReference type="Proteomes" id="UP001501207">
    <property type="component" value="Unassembled WGS sequence"/>
</dbReference>
<dbReference type="InterPro" id="IPR002591">
    <property type="entry name" value="Phosphodiest/P_Trfase"/>
</dbReference>
<dbReference type="InterPro" id="IPR017850">
    <property type="entry name" value="Alkaline_phosphatase_core_sf"/>
</dbReference>
<sequence>MKTTGLKWMVWAILIAALTDSCTSAQPVKHVVLISLDGSRPDFYMDTSWHAPHLQRLKNEGVYAAEGIQSVFPSVTYPSHTTLVTGAYPAHHGIYYNAPFGGKPGHWYWNESAIQCKTLWDAVKEAHLSSGAVMWPVTVGAPIDYNFPVRRPEEGETADVLSVKYPYITPRDLLSEITQKTGREFTPADLGTKDFAQSKTIALIANYIIQTYKPNLMAIHFVGIDHAEHAHGTDGPEVREMVHVTDSLVGTVLQAIKAAGIEKNTAVIITGDHGHADTRATFAPNVYLAGHGWTVGKRWKAKFHAAGGAAFLYLSNKNDKAMLDSVVAVLKNTAEYRNGDFRMLDRTVLDKMGVNPEVALGLAMKEGITANNRSDGKAMATVAKKGSTHGYDPAYPSMHTTFIATGAGIGKHKNISGMGIKDIAPVVATLLGLDFDVPDGKLIPGILKAQ</sequence>
<evidence type="ECO:0000313" key="2">
    <source>
        <dbReference type="EMBL" id="GAA4307367.1"/>
    </source>
</evidence>
<dbReference type="RefSeq" id="WP_344977573.1">
    <property type="nucleotide sequence ID" value="NZ_BAABFN010000002.1"/>
</dbReference>
<comment type="caution">
    <text evidence="2">The sequence shown here is derived from an EMBL/GenBank/DDBJ whole genome shotgun (WGS) entry which is preliminary data.</text>
</comment>
<evidence type="ECO:0000313" key="3">
    <source>
        <dbReference type="Proteomes" id="UP001501207"/>
    </source>
</evidence>
<dbReference type="SUPFAM" id="SSF53649">
    <property type="entry name" value="Alkaline phosphatase-like"/>
    <property type="match status" value="1"/>
</dbReference>
<feature type="chain" id="PRO_5047358238" evidence="1">
    <location>
        <begin position="26"/>
        <end position="450"/>
    </location>
</feature>
<proteinExistence type="predicted"/>
<reference evidence="3" key="1">
    <citation type="journal article" date="2019" name="Int. J. Syst. Evol. Microbiol.">
        <title>The Global Catalogue of Microorganisms (GCM) 10K type strain sequencing project: providing services to taxonomists for standard genome sequencing and annotation.</title>
        <authorList>
            <consortium name="The Broad Institute Genomics Platform"/>
            <consortium name="The Broad Institute Genome Sequencing Center for Infectious Disease"/>
            <person name="Wu L."/>
            <person name="Ma J."/>
        </authorList>
    </citation>
    <scope>NUCLEOTIDE SEQUENCE [LARGE SCALE GENOMIC DNA]</scope>
    <source>
        <strain evidence="3">JCM 17664</strain>
    </source>
</reference>
<feature type="signal peptide" evidence="1">
    <location>
        <begin position="1"/>
        <end position="25"/>
    </location>
</feature>
<name>A0ABP8FN43_9BACT</name>
<protein>
    <submittedName>
        <fullName evidence="2">Alkaline phosphatase family protein</fullName>
    </submittedName>
</protein>
<evidence type="ECO:0000256" key="1">
    <source>
        <dbReference type="SAM" id="SignalP"/>
    </source>
</evidence>
<dbReference type="CDD" id="cd16018">
    <property type="entry name" value="Enpp"/>
    <property type="match status" value="1"/>
</dbReference>
<keyword evidence="1" id="KW-0732">Signal</keyword>
<dbReference type="Pfam" id="PF01663">
    <property type="entry name" value="Phosphodiest"/>
    <property type="match status" value="1"/>
</dbReference>
<keyword evidence="3" id="KW-1185">Reference proteome</keyword>